<dbReference type="InParanoid" id="A0A2I0MBV9"/>
<dbReference type="SUPFAM" id="SSF102712">
    <property type="entry name" value="JAB1/MPN domain"/>
    <property type="match status" value="1"/>
</dbReference>
<dbReference type="InterPro" id="IPR017930">
    <property type="entry name" value="Myb_dom"/>
</dbReference>
<keyword evidence="9" id="KW-0156">Chromatin regulator</keyword>
<feature type="repeat" description="ANK" evidence="18">
    <location>
        <begin position="203"/>
        <end position="235"/>
    </location>
</feature>
<dbReference type="SUPFAM" id="SSF46689">
    <property type="entry name" value="Homeodomain-like"/>
    <property type="match status" value="2"/>
</dbReference>
<dbReference type="CDD" id="cd00167">
    <property type="entry name" value="SANT"/>
    <property type="match status" value="1"/>
</dbReference>
<evidence type="ECO:0000313" key="25">
    <source>
        <dbReference type="EMBL" id="PKK27169.1"/>
    </source>
</evidence>
<dbReference type="SUPFAM" id="SSF48403">
    <property type="entry name" value="Ankyrin repeat"/>
    <property type="match status" value="1"/>
</dbReference>
<evidence type="ECO:0000256" key="12">
    <source>
        <dbReference type="ARBA" id="ARBA00023049"/>
    </source>
</evidence>
<keyword evidence="3" id="KW-0645">Protease</keyword>
<reference evidence="25 26" key="1">
    <citation type="journal article" date="2013" name="Science">
        <title>Genomic diversity and evolution of the head crest in the rock pigeon.</title>
        <authorList>
            <person name="Shapiro M.D."/>
            <person name="Kronenberg Z."/>
            <person name="Li C."/>
            <person name="Domyan E.T."/>
            <person name="Pan H."/>
            <person name="Campbell M."/>
            <person name="Tan H."/>
            <person name="Huff C.D."/>
            <person name="Hu H."/>
            <person name="Vickrey A.I."/>
            <person name="Nielsen S.C."/>
            <person name="Stringham S.A."/>
            <person name="Hu H."/>
            <person name="Willerslev E."/>
            <person name="Gilbert M.T."/>
            <person name="Yandell M."/>
            <person name="Zhang G."/>
            <person name="Wang J."/>
        </authorList>
    </citation>
    <scope>NUCLEOTIDE SEQUENCE [LARGE SCALE GENOMIC DNA]</scope>
    <source>
        <tissue evidence="25">Blood</tissue>
    </source>
</reference>
<evidence type="ECO:0000259" key="22">
    <source>
        <dbReference type="PROSITE" id="PS50934"/>
    </source>
</evidence>
<evidence type="ECO:0000256" key="16">
    <source>
        <dbReference type="ARBA" id="ARBA00023242"/>
    </source>
</evidence>
<evidence type="ECO:0000256" key="15">
    <source>
        <dbReference type="ARBA" id="ARBA00023163"/>
    </source>
</evidence>
<dbReference type="InterPro" id="IPR000555">
    <property type="entry name" value="JAMM/MPN+_dom"/>
</dbReference>
<evidence type="ECO:0000259" key="21">
    <source>
        <dbReference type="PROSITE" id="PS50249"/>
    </source>
</evidence>
<keyword evidence="26" id="KW-1185">Reference proteome</keyword>
<evidence type="ECO:0000259" key="20">
    <source>
        <dbReference type="PROSITE" id="PS50090"/>
    </source>
</evidence>
<dbReference type="PRINTS" id="PR01415">
    <property type="entry name" value="ANKYRIN"/>
</dbReference>
<dbReference type="PROSITE" id="PS50249">
    <property type="entry name" value="MPN"/>
    <property type="match status" value="1"/>
</dbReference>
<dbReference type="Gene3D" id="3.40.140.10">
    <property type="entry name" value="Cytidine Deaminase, domain 2"/>
    <property type="match status" value="1"/>
</dbReference>
<keyword evidence="16" id="KW-0539">Nucleus</keyword>
<keyword evidence="10" id="KW-0805">Transcription regulation</keyword>
<feature type="repeat" description="ANK" evidence="18">
    <location>
        <begin position="170"/>
        <end position="202"/>
    </location>
</feature>
<keyword evidence="7" id="KW-0378">Hydrolase</keyword>
<keyword evidence="14" id="KW-0010">Activator</keyword>
<dbReference type="InterPro" id="IPR002110">
    <property type="entry name" value="Ankyrin_rpt"/>
</dbReference>
<dbReference type="Pfam" id="PF00249">
    <property type="entry name" value="Myb_DNA-binding"/>
    <property type="match status" value="1"/>
</dbReference>
<dbReference type="FunCoup" id="A0A2I0MBV9">
    <property type="interactions" value="459"/>
</dbReference>
<evidence type="ECO:0000256" key="17">
    <source>
        <dbReference type="ARBA" id="ARBA00032256"/>
    </source>
</evidence>
<feature type="domain" description="SWIRM" evidence="22">
    <location>
        <begin position="781"/>
        <end position="879"/>
    </location>
</feature>
<dbReference type="PROSITE" id="PS50088">
    <property type="entry name" value="ANK_REPEAT"/>
    <property type="match status" value="10"/>
</dbReference>
<feature type="compositionally biased region" description="Basic and acidic residues" evidence="19">
    <location>
        <begin position="576"/>
        <end position="585"/>
    </location>
</feature>
<feature type="repeat" description="ANK" evidence="18">
    <location>
        <begin position="269"/>
        <end position="301"/>
    </location>
</feature>
<feature type="repeat" description="ANK" evidence="18">
    <location>
        <begin position="302"/>
        <end position="334"/>
    </location>
</feature>
<feature type="repeat" description="ANK" evidence="18">
    <location>
        <begin position="13"/>
        <end position="45"/>
    </location>
</feature>
<dbReference type="FunFam" id="1.10.10.60:FF:000151">
    <property type="entry name" value="histone H2A deubiquitinase MYSM1 isoform X2"/>
    <property type="match status" value="1"/>
</dbReference>
<dbReference type="SMART" id="SM00717">
    <property type="entry name" value="SANT"/>
    <property type="match status" value="1"/>
</dbReference>
<evidence type="ECO:0000256" key="2">
    <source>
        <dbReference type="ARBA" id="ARBA00007194"/>
    </source>
</evidence>
<evidence type="ECO:0000259" key="24">
    <source>
        <dbReference type="PROSITE" id="PS51294"/>
    </source>
</evidence>
<dbReference type="PROSITE" id="PS50934">
    <property type="entry name" value="SWIRM"/>
    <property type="match status" value="1"/>
</dbReference>
<evidence type="ECO:0000256" key="13">
    <source>
        <dbReference type="ARBA" id="ARBA00023125"/>
    </source>
</evidence>
<dbReference type="PANTHER" id="PTHR24173">
    <property type="entry name" value="ANKYRIN REPEAT CONTAINING"/>
    <property type="match status" value="1"/>
</dbReference>
<evidence type="ECO:0000256" key="4">
    <source>
        <dbReference type="ARBA" id="ARBA00022723"/>
    </source>
</evidence>
<organism evidence="25 26">
    <name type="scientific">Columba livia</name>
    <name type="common">Rock dove</name>
    <dbReference type="NCBI Taxonomy" id="8932"/>
    <lineage>
        <taxon>Eukaryota</taxon>
        <taxon>Metazoa</taxon>
        <taxon>Chordata</taxon>
        <taxon>Craniata</taxon>
        <taxon>Vertebrata</taxon>
        <taxon>Euteleostomi</taxon>
        <taxon>Archelosauria</taxon>
        <taxon>Archosauria</taxon>
        <taxon>Dinosauria</taxon>
        <taxon>Saurischia</taxon>
        <taxon>Theropoda</taxon>
        <taxon>Coelurosauria</taxon>
        <taxon>Aves</taxon>
        <taxon>Neognathae</taxon>
        <taxon>Neoaves</taxon>
        <taxon>Columbimorphae</taxon>
        <taxon>Columbiformes</taxon>
        <taxon>Columbidae</taxon>
        <taxon>Columba</taxon>
    </lineage>
</organism>
<dbReference type="PROSITE" id="PS50090">
    <property type="entry name" value="MYB_LIKE"/>
    <property type="match status" value="1"/>
</dbReference>
<dbReference type="InterPro" id="IPR036388">
    <property type="entry name" value="WH-like_DNA-bd_sf"/>
</dbReference>
<evidence type="ECO:0000256" key="9">
    <source>
        <dbReference type="ARBA" id="ARBA00022853"/>
    </source>
</evidence>
<feature type="repeat" description="ANK" evidence="18">
    <location>
        <begin position="335"/>
        <end position="367"/>
    </location>
</feature>
<evidence type="ECO:0000256" key="6">
    <source>
        <dbReference type="ARBA" id="ARBA00022786"/>
    </source>
</evidence>
<protein>
    <recommendedName>
        <fullName evidence="17">Myb-like, SWIRM and MPN domain-containing protein 1</fullName>
    </recommendedName>
</protein>
<dbReference type="InterPro" id="IPR007526">
    <property type="entry name" value="SWIRM"/>
</dbReference>
<dbReference type="InterPro" id="IPR001005">
    <property type="entry name" value="SANT/Myb"/>
</dbReference>
<dbReference type="SMART" id="SM00248">
    <property type="entry name" value="ANK"/>
    <property type="match status" value="11"/>
</dbReference>
<evidence type="ECO:0000259" key="23">
    <source>
        <dbReference type="PROSITE" id="PS51293"/>
    </source>
</evidence>
<evidence type="ECO:0000256" key="10">
    <source>
        <dbReference type="ARBA" id="ARBA00023015"/>
    </source>
</evidence>
<comment type="subcellular location">
    <subcellularLocation>
        <location evidence="1">Nucleus</location>
    </subcellularLocation>
</comment>
<evidence type="ECO:0000256" key="5">
    <source>
        <dbReference type="ARBA" id="ARBA00022737"/>
    </source>
</evidence>
<feature type="repeat" description="ANK" evidence="18">
    <location>
        <begin position="137"/>
        <end position="169"/>
    </location>
</feature>
<keyword evidence="15" id="KW-0804">Transcription</keyword>
<dbReference type="PROSITE" id="PS51293">
    <property type="entry name" value="SANT"/>
    <property type="match status" value="1"/>
</dbReference>
<comment type="similarity">
    <text evidence="2">Belongs to the peptidase M67A family. MYSM1 subfamily.</text>
</comment>
<dbReference type="Gene3D" id="1.25.40.20">
    <property type="entry name" value="Ankyrin repeat-containing domain"/>
    <property type="match status" value="5"/>
</dbReference>
<evidence type="ECO:0000256" key="18">
    <source>
        <dbReference type="PROSITE-ProRule" id="PRU00023"/>
    </source>
</evidence>
<dbReference type="GO" id="GO:0008237">
    <property type="term" value="F:metallopeptidase activity"/>
    <property type="evidence" value="ECO:0007669"/>
    <property type="project" value="UniProtKB-KW"/>
</dbReference>
<dbReference type="FunFam" id="1.10.10.10:FF:000193">
    <property type="entry name" value="histone H2A deubiquitinase MYSM1 isoform X1"/>
    <property type="match status" value="1"/>
</dbReference>
<dbReference type="Pfam" id="PF12796">
    <property type="entry name" value="Ank_2"/>
    <property type="match status" value="4"/>
</dbReference>
<dbReference type="PROSITE" id="PS51294">
    <property type="entry name" value="HTH_MYB"/>
    <property type="match status" value="1"/>
</dbReference>
<dbReference type="GO" id="GO:0046872">
    <property type="term" value="F:metal ion binding"/>
    <property type="evidence" value="ECO:0007669"/>
    <property type="project" value="UniProtKB-KW"/>
</dbReference>
<dbReference type="Gene3D" id="1.10.10.60">
    <property type="entry name" value="Homeodomain-like"/>
    <property type="match status" value="1"/>
</dbReference>
<dbReference type="Pfam" id="PF00023">
    <property type="entry name" value="Ank"/>
    <property type="match status" value="1"/>
</dbReference>
<dbReference type="Proteomes" id="UP000053872">
    <property type="component" value="Unassembled WGS sequence"/>
</dbReference>
<dbReference type="InterPro" id="IPR017884">
    <property type="entry name" value="SANT_dom"/>
</dbReference>
<evidence type="ECO:0000256" key="8">
    <source>
        <dbReference type="ARBA" id="ARBA00022833"/>
    </source>
</evidence>
<dbReference type="PANTHER" id="PTHR24173:SF74">
    <property type="entry name" value="ANKYRIN REPEAT DOMAIN-CONTAINING PROTEIN 16"/>
    <property type="match status" value="1"/>
</dbReference>
<feature type="repeat" description="ANK" evidence="18">
    <location>
        <begin position="370"/>
        <end position="402"/>
    </location>
</feature>
<dbReference type="GO" id="GO:0006325">
    <property type="term" value="P:chromatin organization"/>
    <property type="evidence" value="ECO:0007669"/>
    <property type="project" value="UniProtKB-KW"/>
</dbReference>
<feature type="domain" description="MPN" evidence="21">
    <location>
        <begin position="986"/>
        <end position="1118"/>
    </location>
</feature>
<dbReference type="AlphaFoldDB" id="A0A2I0MBV9"/>
<evidence type="ECO:0000256" key="1">
    <source>
        <dbReference type="ARBA" id="ARBA00004123"/>
    </source>
</evidence>
<dbReference type="Gene3D" id="1.10.10.10">
    <property type="entry name" value="Winged helix-like DNA-binding domain superfamily/Winged helix DNA-binding domain"/>
    <property type="match status" value="1"/>
</dbReference>
<dbReference type="Pfam" id="PF13637">
    <property type="entry name" value="Ank_4"/>
    <property type="match status" value="1"/>
</dbReference>
<comment type="caution">
    <text evidence="25">The sequence shown here is derived from an EMBL/GenBank/DDBJ whole genome shotgun (WGS) entry which is preliminary data.</text>
</comment>
<evidence type="ECO:0000313" key="26">
    <source>
        <dbReference type="Proteomes" id="UP000053872"/>
    </source>
</evidence>
<dbReference type="GO" id="GO:0006508">
    <property type="term" value="P:proteolysis"/>
    <property type="evidence" value="ECO:0007669"/>
    <property type="project" value="UniProtKB-KW"/>
</dbReference>
<dbReference type="SMART" id="SM00232">
    <property type="entry name" value="JAB_MPN"/>
    <property type="match status" value="1"/>
</dbReference>
<keyword evidence="6" id="KW-0833">Ubl conjugation pathway</keyword>
<accession>A0A2I0MBV9</accession>
<feature type="domain" description="Myb-like" evidence="20">
    <location>
        <begin position="528"/>
        <end position="571"/>
    </location>
</feature>
<feature type="domain" description="HTH myb-type" evidence="24">
    <location>
        <begin position="528"/>
        <end position="575"/>
    </location>
</feature>
<feature type="region of interest" description="Disordered" evidence="19">
    <location>
        <begin position="575"/>
        <end position="594"/>
    </location>
</feature>
<sequence>MILKEEARRSYRNQHNFLHMAALKDESSLAKVLLQAGACTDGKDEKGQTALSYAVSQGSENTVKVLLEAGACVDSNMAERAFNSSHPSIFKILLEYSKGLSCDLMESALFRAVQKNLHGIVAALIDRGTDINPYNEMQYTPLLLACETGKVESAEVLIKKGADFKIKTPASDTALHLAVQAGAASITNLLLRKGMQVNLRNQADETPLHVAALHNKGALVGLLLNAGAKINAVTKEFATPLHIASQRGNSDVAQELLHHKANVNVKDRQSKSPLHFAAERGDKTMVEMLLNANADPNAQDREKKTPLHMAAVRGHLSIVKVLLAKKARFGVKDMDGCTPMHYAAIKGNTEIVKILLTSGTNKNIDDRNIWRKTTLHIAAEYGHSNLINLLLSHGAAINALDNSKDTPLHFALDETFYCLGFYWFVRHSAVRDHENTASSLLHDHYLDSSWRTDNCLPWTLDSSISEENRAVIEKMLLEEEYYLSNKSLSEKIWLNQKEAEKRSLKSPHKKTGRVMVRSPTKSGSYSLKWTSEEKELFEQGLVKFGRRWTKIAKLMGSRTVLQVKSYARQYFKNKAKNGDSEKEEQSQCGSSLPVEDGMQVEAWSSGNLRGRADPNLNAVKIEKLSDDEEVDITDDMDELFSSTFQQETGKSELSVVSKSPVEEMKGMECFFSSVGRGSAISLPKEYPQHIKQDPVDALVFPGLAATCSQHLNSDKSVKLDFQQHNNFLEKAKQGRLVTSGGTRQVTDQELNEEQRELADNGLLFPSPCQVDDDPQEEAEELKPPEQEVEVDRSIILEEEKQAIPEFFEGRQAKTPERYLKIRNYILDQWERCKPKYLNKTSVRPGLKNCGDVNCIGRIHTYLELIGAINFGCEQAVYNRPQPADKARSREGKDTVEAYQLAQRLQSMRTRRRRVRDPWGNWCDAKDLEGQTFEHLSAEELARRREEEKLKPLKSAKGSRQIKSSFDPFQLIPCCLFTEEKQEPFQVKVSSEALLIMDLHSHVSMAEVIGLLGGRYSEADKIVEVCAAEPCNSLSTGLQCEMDPVSQTQASEALAARGYSVLGWYHSHPAFDPNPSIRDIDTQAKYQSYFSRGGAMFIGMIISPYNRNNPLPYSQITCLVISDELSSDGSYRLPYKFEVQQMLEEPQWELVFEKTRWIIEKYRFCHSSVPMDKIFHRDSDLTCLQKLLECMRKTLGKVTNCFVAEEFLTQIENLFLSTYKSEKKSNAEENENEPSNDLSM</sequence>
<keyword evidence="5" id="KW-0677">Repeat</keyword>
<name>A0A2I0MBV9_COLLI</name>
<dbReference type="EMBL" id="AKCR02000021">
    <property type="protein sequence ID" value="PKK27169.1"/>
    <property type="molecule type" value="Genomic_DNA"/>
</dbReference>
<evidence type="ECO:0000256" key="3">
    <source>
        <dbReference type="ARBA" id="ARBA00022670"/>
    </source>
</evidence>
<feature type="repeat" description="ANK" evidence="18">
    <location>
        <begin position="46"/>
        <end position="78"/>
    </location>
</feature>
<dbReference type="FunFam" id="3.40.140.10:FF:000018">
    <property type="entry name" value="histone H2A deubiquitinase MYSM1 isoform X2"/>
    <property type="match status" value="1"/>
</dbReference>
<dbReference type="InterPro" id="IPR037518">
    <property type="entry name" value="MPN"/>
</dbReference>
<dbReference type="GO" id="GO:0005634">
    <property type="term" value="C:nucleus"/>
    <property type="evidence" value="ECO:0007669"/>
    <property type="project" value="UniProtKB-SubCell"/>
</dbReference>
<dbReference type="CDD" id="cd08067">
    <property type="entry name" value="MPN_2A_DUB"/>
    <property type="match status" value="1"/>
</dbReference>
<evidence type="ECO:0000256" key="11">
    <source>
        <dbReference type="ARBA" id="ARBA00023043"/>
    </source>
</evidence>
<dbReference type="InterPro" id="IPR036770">
    <property type="entry name" value="Ankyrin_rpt-contain_sf"/>
</dbReference>
<evidence type="ECO:0000256" key="19">
    <source>
        <dbReference type="SAM" id="MobiDB-lite"/>
    </source>
</evidence>
<proteinExistence type="inferred from homology"/>
<feature type="region of interest" description="Disordered" evidence="19">
    <location>
        <begin position="762"/>
        <end position="785"/>
    </location>
</feature>
<keyword evidence="13" id="KW-0238">DNA-binding</keyword>
<dbReference type="InterPro" id="IPR009057">
    <property type="entry name" value="Homeodomain-like_sf"/>
</dbReference>
<feature type="domain" description="SANT" evidence="23">
    <location>
        <begin position="524"/>
        <end position="575"/>
    </location>
</feature>
<feature type="compositionally biased region" description="Acidic residues" evidence="19">
    <location>
        <begin position="770"/>
        <end position="779"/>
    </location>
</feature>
<feature type="repeat" description="ANK" evidence="18">
    <location>
        <begin position="236"/>
        <end position="268"/>
    </location>
</feature>
<keyword evidence="11 18" id="KW-0040">ANK repeat</keyword>
<gene>
    <name evidence="25" type="primary">MYSM1</name>
    <name evidence="25" type="ORF">A306_00004246</name>
</gene>
<dbReference type="PROSITE" id="PS50297">
    <property type="entry name" value="ANK_REP_REGION"/>
    <property type="match status" value="9"/>
</dbReference>
<keyword evidence="8" id="KW-0862">Zinc</keyword>
<keyword evidence="12" id="KW-0482">Metalloprotease</keyword>
<dbReference type="Pfam" id="PF04433">
    <property type="entry name" value="SWIRM"/>
    <property type="match status" value="1"/>
</dbReference>
<evidence type="ECO:0000256" key="14">
    <source>
        <dbReference type="ARBA" id="ARBA00023159"/>
    </source>
</evidence>
<dbReference type="GO" id="GO:0003677">
    <property type="term" value="F:DNA binding"/>
    <property type="evidence" value="ECO:0007669"/>
    <property type="project" value="UniProtKB-KW"/>
</dbReference>
<evidence type="ECO:0000256" key="7">
    <source>
        <dbReference type="ARBA" id="ARBA00022801"/>
    </source>
</evidence>
<keyword evidence="4" id="KW-0479">Metal-binding</keyword>
<dbReference type="Pfam" id="PF01398">
    <property type="entry name" value="JAB"/>
    <property type="match status" value="1"/>
</dbReference>
<dbReference type="STRING" id="8932.A0A2I0MBV9"/>